<dbReference type="RefSeq" id="WP_191828309.1">
    <property type="nucleotide sequence ID" value="NZ_JACYHB010000004.1"/>
</dbReference>
<keyword evidence="4" id="KW-1185">Reference proteome</keyword>
<dbReference type="EMBL" id="JACYHB010000004">
    <property type="protein sequence ID" value="MBD8078719.1"/>
    <property type="molecule type" value="Genomic_DNA"/>
</dbReference>
<dbReference type="SUPFAM" id="SSF53850">
    <property type="entry name" value="Periplasmic binding protein-like II"/>
    <property type="match status" value="1"/>
</dbReference>
<dbReference type="NCBIfam" id="TIGR01254">
    <property type="entry name" value="sfuA"/>
    <property type="match status" value="1"/>
</dbReference>
<name>A0A927G882_9MICO</name>
<sequence length="369" mass="38192">MTRTIARTRTSRTPRALVAAVGATAVLALAACSDDAGSGGDAASSGSGGAGGGTVTLVTHDSFAVSDDVLAAFEDESGLTVEQVAPGDGGALVNQLVLTRDAPLGDAVFGVDNTFASRAIDEGVLEPYTPAGLAESAVRYAVGDGGELTPVDVGDVCINVDHAWFDDAGIPEPVTLEDLTQPEYADLLVVTNPATSSPGLAFLLATVDAFGEDGYEAYWAELRDNGLKVADGWSDAYYVDFSGSEGAGPRPLVLSYSTSPAFTPTEDGTASTTGALLDTCFRQVEYAGVLAGAENPAGARQLVDFLVSEAFQADVPEQMYVYPADDSVELPAGWAELAPLADDPWDLAPEDISAHRDEWIQAWTATVVD</sequence>
<dbReference type="Proteomes" id="UP000610846">
    <property type="component" value="Unassembled WGS sequence"/>
</dbReference>
<dbReference type="CDD" id="cd13545">
    <property type="entry name" value="PBP2_TbpA"/>
    <property type="match status" value="1"/>
</dbReference>
<dbReference type="GO" id="GO:0030976">
    <property type="term" value="F:thiamine pyrophosphate binding"/>
    <property type="evidence" value="ECO:0007669"/>
    <property type="project" value="TreeGrafter"/>
</dbReference>
<protein>
    <submittedName>
        <fullName evidence="3">Thiamine ABC transporter substrate-binding protein</fullName>
    </submittedName>
</protein>
<evidence type="ECO:0000313" key="3">
    <source>
        <dbReference type="EMBL" id="MBD8078719.1"/>
    </source>
</evidence>
<dbReference type="InterPro" id="IPR005948">
    <property type="entry name" value="ThiB-like"/>
</dbReference>
<dbReference type="GO" id="GO:0030975">
    <property type="term" value="F:thiamine binding"/>
    <property type="evidence" value="ECO:0007669"/>
    <property type="project" value="InterPro"/>
</dbReference>
<dbReference type="Pfam" id="PF13343">
    <property type="entry name" value="SBP_bac_6"/>
    <property type="match status" value="1"/>
</dbReference>
<dbReference type="GO" id="GO:0015888">
    <property type="term" value="P:thiamine transport"/>
    <property type="evidence" value="ECO:0007669"/>
    <property type="project" value="InterPro"/>
</dbReference>
<dbReference type="PANTHER" id="PTHR30006:SF2">
    <property type="entry name" value="ABC TRANSPORTER SUBSTRATE-BINDING PROTEIN"/>
    <property type="match status" value="1"/>
</dbReference>
<dbReference type="PROSITE" id="PS51257">
    <property type="entry name" value="PROKAR_LIPOPROTEIN"/>
    <property type="match status" value="1"/>
</dbReference>
<comment type="caution">
    <text evidence="3">The sequence shown here is derived from an EMBL/GenBank/DDBJ whole genome shotgun (WGS) entry which is preliminary data.</text>
</comment>
<reference evidence="3" key="1">
    <citation type="journal article" date="2018" name="Curr. Microbiol.">
        <title>Cellulosimicrobium arenosum sp. nov., Isolated from Marine Sediment Sand.</title>
        <authorList>
            <person name="Oh M."/>
            <person name="Kim J.H."/>
            <person name="Yoon J.H."/>
            <person name="Schumann P."/>
            <person name="Kim W."/>
        </authorList>
    </citation>
    <scope>NUCLEOTIDE SEQUENCE</scope>
    <source>
        <strain evidence="3">KCTC 49039</strain>
    </source>
</reference>
<gene>
    <name evidence="3" type="ORF">IF651_06575</name>
</gene>
<feature type="chain" id="PRO_5037680454" evidence="2">
    <location>
        <begin position="31"/>
        <end position="369"/>
    </location>
</feature>
<reference evidence="3" key="2">
    <citation type="submission" date="2020-09" db="EMBL/GenBank/DDBJ databases">
        <authorList>
            <person name="Yu Y."/>
        </authorList>
    </citation>
    <scope>NUCLEOTIDE SEQUENCE</scope>
    <source>
        <strain evidence="3">KCTC 49039</strain>
    </source>
</reference>
<evidence type="ECO:0000256" key="2">
    <source>
        <dbReference type="SAM" id="SignalP"/>
    </source>
</evidence>
<dbReference type="AlphaFoldDB" id="A0A927G882"/>
<dbReference type="PANTHER" id="PTHR30006">
    <property type="entry name" value="THIAMINE-BINDING PERIPLASMIC PROTEIN-RELATED"/>
    <property type="match status" value="1"/>
</dbReference>
<keyword evidence="1 2" id="KW-0732">Signal</keyword>
<accession>A0A927G882</accession>
<dbReference type="GO" id="GO:0030288">
    <property type="term" value="C:outer membrane-bounded periplasmic space"/>
    <property type="evidence" value="ECO:0007669"/>
    <property type="project" value="TreeGrafter"/>
</dbReference>
<feature type="signal peptide" evidence="2">
    <location>
        <begin position="1"/>
        <end position="30"/>
    </location>
</feature>
<proteinExistence type="predicted"/>
<dbReference type="Gene3D" id="3.40.190.10">
    <property type="entry name" value="Periplasmic binding protein-like II"/>
    <property type="match status" value="2"/>
</dbReference>
<evidence type="ECO:0000313" key="4">
    <source>
        <dbReference type="Proteomes" id="UP000610846"/>
    </source>
</evidence>
<organism evidence="3 4">
    <name type="scientific">Cellulosimicrobium arenosum</name>
    <dbReference type="NCBI Taxonomy" id="2708133"/>
    <lineage>
        <taxon>Bacteria</taxon>
        <taxon>Bacillati</taxon>
        <taxon>Actinomycetota</taxon>
        <taxon>Actinomycetes</taxon>
        <taxon>Micrococcales</taxon>
        <taxon>Promicromonosporaceae</taxon>
        <taxon>Cellulosimicrobium</taxon>
    </lineage>
</organism>
<evidence type="ECO:0000256" key="1">
    <source>
        <dbReference type="ARBA" id="ARBA00022729"/>
    </source>
</evidence>